<reference evidence="1 2" key="1">
    <citation type="submission" date="2012-12" db="EMBL/GenBank/DDBJ databases">
        <title>Genome assembly of Formosa sp. AK20.</title>
        <authorList>
            <person name="Kumar R."/>
            <person name="Khatri I."/>
            <person name="Vaidya B."/>
            <person name="Subramanian S."/>
            <person name="Pinnaka A."/>
        </authorList>
    </citation>
    <scope>NUCLEOTIDE SEQUENCE [LARGE SCALE GENOMIC DNA]</scope>
    <source>
        <strain evidence="1 2">AK20</strain>
    </source>
</reference>
<evidence type="ECO:0000313" key="1">
    <source>
        <dbReference type="EMBL" id="EMQ96144.1"/>
    </source>
</evidence>
<gene>
    <name evidence="1" type="ORF">D778_02034</name>
</gene>
<protein>
    <submittedName>
        <fullName evidence="1">Uncharacterized protein</fullName>
    </submittedName>
</protein>
<name>M7N323_9FLAO</name>
<organism evidence="1 2">
    <name type="scientific">Xanthomarina gelatinilytica</name>
    <dbReference type="NCBI Taxonomy" id="1137281"/>
    <lineage>
        <taxon>Bacteria</taxon>
        <taxon>Pseudomonadati</taxon>
        <taxon>Bacteroidota</taxon>
        <taxon>Flavobacteriia</taxon>
        <taxon>Flavobacteriales</taxon>
        <taxon>Flavobacteriaceae</taxon>
        <taxon>Xanthomarina</taxon>
    </lineage>
</organism>
<dbReference type="AlphaFoldDB" id="M7N323"/>
<proteinExistence type="predicted"/>
<sequence>MTGIYFLNAMLVCRVKKSNVYILKGSIFDYICSTLKNKIICHF</sequence>
<dbReference type="PATRIC" id="fig|1137281.3.peg.633"/>
<accession>M7N323</accession>
<dbReference type="EMBL" id="ANLA01000004">
    <property type="protein sequence ID" value="EMQ96144.1"/>
    <property type="molecule type" value="Genomic_DNA"/>
</dbReference>
<dbReference type="Proteomes" id="UP000012024">
    <property type="component" value="Unassembled WGS sequence"/>
</dbReference>
<keyword evidence="2" id="KW-1185">Reference proteome</keyword>
<evidence type="ECO:0000313" key="2">
    <source>
        <dbReference type="Proteomes" id="UP000012024"/>
    </source>
</evidence>
<comment type="caution">
    <text evidence="1">The sequence shown here is derived from an EMBL/GenBank/DDBJ whole genome shotgun (WGS) entry which is preliminary data.</text>
</comment>